<sequence>MGFWIIIGALALGVSGILALALLRGRAGAVPAAAYDLHVYRDQLKEVDRDLARGIIPETEAERARTEVSRRLLAADAELRAETSRAGKGNRGNISVVLGLLAIVLGGSLALYGQLGAPGYGDLPLETRLAASDQARAERLSQTEAEAQAPARPPAPEVAADYLALMEKLRETVRDRPDDLRGLRLLVRNEAALGNVAAAYAAQKEVIRVKGPKANADDHALLADLMIAAAGGYVSTEAEAALRVALQVDPENPTSRYYLGLYLMQVDRPDAAFRMWDRLLRNSPPDAPWVGPIRARIEDLAQRAGVTYQLPQAQTLAPRGPAADDMDAAADMSPEERQDMIRGMVSGLAARIENEGGAPEEWARLITAYGVLGETDLARAVWDDAQKAFWDAPGSLDRIRDSAVQAGVAE</sequence>
<evidence type="ECO:0000256" key="2">
    <source>
        <dbReference type="SAM" id="MobiDB-lite"/>
    </source>
</evidence>
<protein>
    <submittedName>
        <fullName evidence="3">Uncharacterized protein</fullName>
    </submittedName>
</protein>
<keyword evidence="1" id="KW-0201">Cytochrome c-type biogenesis</keyword>
<dbReference type="GO" id="GO:0017004">
    <property type="term" value="P:cytochrome complex assembly"/>
    <property type="evidence" value="ECO:0007669"/>
    <property type="project" value="UniProtKB-KW"/>
</dbReference>
<dbReference type="SUPFAM" id="SSF48452">
    <property type="entry name" value="TPR-like"/>
    <property type="match status" value="1"/>
</dbReference>
<gene>
    <name evidence="3" type="ORF">ROA7745_00371</name>
</gene>
<dbReference type="AlphaFoldDB" id="A0A1X7BLZ5"/>
<name>A0A1X7BLZ5_9RHOB</name>
<dbReference type="NCBIfam" id="TIGR03142">
    <property type="entry name" value="cytochro_ccmI"/>
    <property type="match status" value="1"/>
</dbReference>
<organism evidence="3 4">
    <name type="scientific">Roseovarius aestuarii</name>
    <dbReference type="NCBI Taxonomy" id="475083"/>
    <lineage>
        <taxon>Bacteria</taxon>
        <taxon>Pseudomonadati</taxon>
        <taxon>Pseudomonadota</taxon>
        <taxon>Alphaproteobacteria</taxon>
        <taxon>Rhodobacterales</taxon>
        <taxon>Roseobacteraceae</taxon>
        <taxon>Roseovarius</taxon>
    </lineage>
</organism>
<feature type="region of interest" description="Disordered" evidence="2">
    <location>
        <begin position="134"/>
        <end position="153"/>
    </location>
</feature>
<dbReference type="EMBL" id="FWXB01000001">
    <property type="protein sequence ID" value="SMC10564.1"/>
    <property type="molecule type" value="Genomic_DNA"/>
</dbReference>
<proteinExistence type="predicted"/>
<dbReference type="InterPro" id="IPR011990">
    <property type="entry name" value="TPR-like_helical_dom_sf"/>
</dbReference>
<accession>A0A1X7BLZ5</accession>
<dbReference type="Gene3D" id="1.25.40.10">
    <property type="entry name" value="Tetratricopeptide repeat domain"/>
    <property type="match status" value="1"/>
</dbReference>
<dbReference type="Proteomes" id="UP000193224">
    <property type="component" value="Unassembled WGS sequence"/>
</dbReference>
<evidence type="ECO:0000313" key="4">
    <source>
        <dbReference type="Proteomes" id="UP000193224"/>
    </source>
</evidence>
<keyword evidence="4" id="KW-1185">Reference proteome</keyword>
<evidence type="ECO:0000256" key="1">
    <source>
        <dbReference type="ARBA" id="ARBA00022748"/>
    </source>
</evidence>
<dbReference type="RefSeq" id="WP_085798782.1">
    <property type="nucleotide sequence ID" value="NZ_FWXB01000001.1"/>
</dbReference>
<evidence type="ECO:0000313" key="3">
    <source>
        <dbReference type="EMBL" id="SMC10564.1"/>
    </source>
</evidence>
<dbReference type="OrthoDB" id="9815847at2"/>
<reference evidence="3 4" key="1">
    <citation type="submission" date="2017-03" db="EMBL/GenBank/DDBJ databases">
        <authorList>
            <person name="Afonso C.L."/>
            <person name="Miller P.J."/>
            <person name="Scott M.A."/>
            <person name="Spackman E."/>
            <person name="Goraichik I."/>
            <person name="Dimitrov K.M."/>
            <person name="Suarez D.L."/>
            <person name="Swayne D.E."/>
        </authorList>
    </citation>
    <scope>NUCLEOTIDE SEQUENCE [LARGE SCALE GENOMIC DNA]</scope>
    <source>
        <strain evidence="3 4">CECT 7745</strain>
    </source>
</reference>
<dbReference type="InterPro" id="IPR017560">
    <property type="entry name" value="Cyt_c_biogenesis_CcmI"/>
</dbReference>